<feature type="compositionally biased region" description="Basic and acidic residues" evidence="1">
    <location>
        <begin position="187"/>
        <end position="199"/>
    </location>
</feature>
<feature type="region of interest" description="Disordered" evidence="1">
    <location>
        <begin position="179"/>
        <end position="199"/>
    </location>
</feature>
<keyword evidence="4" id="KW-1185">Reference proteome</keyword>
<organism evidence="3 4">
    <name type="scientific">Pelosinus propionicus DSM 13327</name>
    <dbReference type="NCBI Taxonomy" id="1123291"/>
    <lineage>
        <taxon>Bacteria</taxon>
        <taxon>Bacillati</taxon>
        <taxon>Bacillota</taxon>
        <taxon>Negativicutes</taxon>
        <taxon>Selenomonadales</taxon>
        <taxon>Sporomusaceae</taxon>
        <taxon>Pelosinus</taxon>
    </lineage>
</organism>
<dbReference type="AlphaFoldDB" id="A0A1I4PIK8"/>
<accession>A0A1I4PIK8</accession>
<dbReference type="EMBL" id="FOTS01000064">
    <property type="protein sequence ID" value="SFM27386.1"/>
    <property type="molecule type" value="Genomic_DNA"/>
</dbReference>
<feature type="signal peptide" evidence="2">
    <location>
        <begin position="1"/>
        <end position="21"/>
    </location>
</feature>
<keyword evidence="2" id="KW-0732">Signal</keyword>
<protein>
    <submittedName>
        <fullName evidence="3">Uncharacterized protein</fullName>
    </submittedName>
</protein>
<evidence type="ECO:0000313" key="3">
    <source>
        <dbReference type="EMBL" id="SFM27386.1"/>
    </source>
</evidence>
<evidence type="ECO:0000256" key="2">
    <source>
        <dbReference type="SAM" id="SignalP"/>
    </source>
</evidence>
<dbReference type="OrthoDB" id="1680499at2"/>
<gene>
    <name evidence="3" type="ORF">SAMN04490355_106414</name>
</gene>
<feature type="chain" id="PRO_5011767953" evidence="2">
    <location>
        <begin position="22"/>
        <end position="199"/>
    </location>
</feature>
<evidence type="ECO:0000256" key="1">
    <source>
        <dbReference type="SAM" id="MobiDB-lite"/>
    </source>
</evidence>
<evidence type="ECO:0000313" key="4">
    <source>
        <dbReference type="Proteomes" id="UP000199520"/>
    </source>
</evidence>
<dbReference type="Proteomes" id="UP000199520">
    <property type="component" value="Unassembled WGS sequence"/>
</dbReference>
<dbReference type="RefSeq" id="WP_090943350.1">
    <property type="nucleotide sequence ID" value="NZ_FOTS01000064.1"/>
</dbReference>
<reference evidence="4" key="1">
    <citation type="submission" date="2016-10" db="EMBL/GenBank/DDBJ databases">
        <authorList>
            <person name="Varghese N."/>
            <person name="Submissions S."/>
        </authorList>
    </citation>
    <scope>NUCLEOTIDE SEQUENCE [LARGE SCALE GENOMIC DNA]</scope>
    <source>
        <strain evidence="4">DSM 13327</strain>
    </source>
</reference>
<sequence>MYKSLCMFVIMFAMMAFPVYASNANPEGVRFVVMDSCKEKYGNELKNEITAKLEKQLPGGEMISKDLRENTLEKLQLGDQKDLNSLAKELGSKYVLTVEILPVKSDYSDLLYYKNIKTVATLRIRLYNTITQKYALSEDVIGRGSNTTWLPYTSIGKKPPVKEAVRKATEDGIKKINQSIADSSVPPKDEGDPKVYLKI</sequence>
<proteinExistence type="predicted"/>
<name>A0A1I4PIK8_9FIRM</name>